<gene>
    <name evidence="2" type="ORF">WMO65_11340</name>
</gene>
<dbReference type="EMBL" id="JBBMFP010000009">
    <property type="protein sequence ID" value="MEQ2431598.1"/>
    <property type="molecule type" value="Genomic_DNA"/>
</dbReference>
<keyword evidence="3" id="KW-1185">Reference proteome</keyword>
<feature type="domain" description="HTH cro/C1-type" evidence="1">
    <location>
        <begin position="24"/>
        <end position="78"/>
    </location>
</feature>
<reference evidence="2 3" key="1">
    <citation type="submission" date="2024-03" db="EMBL/GenBank/DDBJ databases">
        <title>Human intestinal bacterial collection.</title>
        <authorList>
            <person name="Pauvert C."/>
            <person name="Hitch T.C.A."/>
            <person name="Clavel T."/>
        </authorList>
    </citation>
    <scope>NUCLEOTIDE SEQUENCE [LARGE SCALE GENOMIC DNA]</scope>
    <source>
        <strain evidence="2 3">CLA-SR-H028</strain>
    </source>
</reference>
<dbReference type="SMART" id="SM00530">
    <property type="entry name" value="HTH_XRE"/>
    <property type="match status" value="1"/>
</dbReference>
<dbReference type="InterPro" id="IPR001387">
    <property type="entry name" value="Cro/C1-type_HTH"/>
</dbReference>
<evidence type="ECO:0000313" key="3">
    <source>
        <dbReference type="Proteomes" id="UP001457898"/>
    </source>
</evidence>
<evidence type="ECO:0000313" key="2">
    <source>
        <dbReference type="EMBL" id="MEQ2431598.1"/>
    </source>
</evidence>
<protein>
    <submittedName>
        <fullName evidence="2">Helix-turn-helix transcriptional regulator</fullName>
    </submittedName>
</protein>
<dbReference type="CDD" id="cd00093">
    <property type="entry name" value="HTH_XRE"/>
    <property type="match status" value="1"/>
</dbReference>
<dbReference type="Proteomes" id="UP001457898">
    <property type="component" value="Unassembled WGS sequence"/>
</dbReference>
<name>A0ABV1DPC1_9FIRM</name>
<dbReference type="Gene3D" id="1.10.260.40">
    <property type="entry name" value="lambda repressor-like DNA-binding domains"/>
    <property type="match status" value="1"/>
</dbReference>
<comment type="caution">
    <text evidence="2">The sequence shown here is derived from an EMBL/GenBank/DDBJ whole genome shotgun (WGS) entry which is preliminary data.</text>
</comment>
<accession>A0ABV1DPC1</accession>
<dbReference type="RefSeq" id="WP_322255256.1">
    <property type="nucleotide sequence ID" value="NZ_JBBMFP010000009.1"/>
</dbReference>
<proteinExistence type="predicted"/>
<dbReference type="Pfam" id="PF01381">
    <property type="entry name" value="HTH_3"/>
    <property type="match status" value="1"/>
</dbReference>
<dbReference type="SUPFAM" id="SSF47413">
    <property type="entry name" value="lambda repressor-like DNA-binding domains"/>
    <property type="match status" value="1"/>
</dbReference>
<evidence type="ECO:0000259" key="1">
    <source>
        <dbReference type="PROSITE" id="PS50943"/>
    </source>
</evidence>
<dbReference type="InterPro" id="IPR010982">
    <property type="entry name" value="Lambda_DNA-bd_dom_sf"/>
</dbReference>
<sequence length="119" mass="13573">MNVKIGQRRGVKYLRIEEYIPKRISELCRKRGYSKYRLSQLTGMSQTALGNIMSRDSIPTIPTLEKICDAFGISLAQFFAGDSGKLDLTSDQTELLDIWDGLEVKEREIVLSLMRSLKK</sequence>
<dbReference type="PROSITE" id="PS50943">
    <property type="entry name" value="HTH_CROC1"/>
    <property type="match status" value="1"/>
</dbReference>
<organism evidence="2 3">
    <name type="scientific">Blautia caccae</name>
    <dbReference type="NCBI Taxonomy" id="3133175"/>
    <lineage>
        <taxon>Bacteria</taxon>
        <taxon>Bacillati</taxon>
        <taxon>Bacillota</taxon>
        <taxon>Clostridia</taxon>
        <taxon>Lachnospirales</taxon>
        <taxon>Lachnospiraceae</taxon>
        <taxon>Blautia</taxon>
    </lineage>
</organism>